<organism evidence="1 2">
    <name type="scientific">Boeremia exigua</name>
    <dbReference type="NCBI Taxonomy" id="749465"/>
    <lineage>
        <taxon>Eukaryota</taxon>
        <taxon>Fungi</taxon>
        <taxon>Dikarya</taxon>
        <taxon>Ascomycota</taxon>
        <taxon>Pezizomycotina</taxon>
        <taxon>Dothideomycetes</taxon>
        <taxon>Pleosporomycetidae</taxon>
        <taxon>Pleosporales</taxon>
        <taxon>Pleosporineae</taxon>
        <taxon>Didymellaceae</taxon>
        <taxon>Boeremia</taxon>
    </lineage>
</organism>
<dbReference type="Proteomes" id="UP001153331">
    <property type="component" value="Unassembled WGS sequence"/>
</dbReference>
<evidence type="ECO:0000313" key="1">
    <source>
        <dbReference type="EMBL" id="KAJ8111670.1"/>
    </source>
</evidence>
<sequence>MSSPRSDESAKAAVSHIEMSSGHEQEYAKGSDPVQPRVDPSTDRRLVRKIDFYIVPTVAVLYLFCFIDRANIGNARLANFEQDLRLTGYNYNTILSVFYISYIIFEIPANIACKRIGPGWFLPGTTLGFGILTVCFAFVKDFQAACAVRFLLGIFEAGMLPGIAYYLSRWYKRAELAFRLALYVVMAPMAGAFGGLLASAILRLNNFGSTHRWEMIFAVEGIITIGLALISFFTLTDRPDTARWLTEGEKEIIINRLKEERMGATEVLDKITTTKILRGILNPVVLGTSWVFFLACITVQGLAFFAPTIIRTIYPTDTVVRQQLLTVPPYIVGAIALLAVNFASWKTDKRNIYMCLSALPVMVGYVMFLASTNPQVRYSATFIIATGAFNSGALCNAQVAGNVISDTARSSAIGFNVMAGNVGGLVATWAFLPFDRPNYHIGNGLNLAAQGLVFITCVGMGFWMNVDNKRRKLRDAAADVEGLNHAEIEKLDWRHPKFEWRP</sequence>
<proteinExistence type="predicted"/>
<keyword evidence="2" id="KW-1185">Reference proteome</keyword>
<name>A0ACC2I933_9PLEO</name>
<dbReference type="EMBL" id="JAPHNI010000385">
    <property type="protein sequence ID" value="KAJ8111670.1"/>
    <property type="molecule type" value="Genomic_DNA"/>
</dbReference>
<reference evidence="1" key="1">
    <citation type="submission" date="2022-11" db="EMBL/GenBank/DDBJ databases">
        <title>Genome Sequence of Boeremia exigua.</title>
        <authorList>
            <person name="Buettner E."/>
        </authorList>
    </citation>
    <scope>NUCLEOTIDE SEQUENCE</scope>
    <source>
        <strain evidence="1">CU02</strain>
    </source>
</reference>
<comment type="caution">
    <text evidence="1">The sequence shown here is derived from an EMBL/GenBank/DDBJ whole genome shotgun (WGS) entry which is preliminary data.</text>
</comment>
<evidence type="ECO:0000313" key="2">
    <source>
        <dbReference type="Proteomes" id="UP001153331"/>
    </source>
</evidence>
<protein>
    <submittedName>
        <fullName evidence="1">Uncharacterized protein</fullName>
    </submittedName>
</protein>
<gene>
    <name evidence="1" type="ORF">OPT61_g5794</name>
</gene>
<accession>A0ACC2I933</accession>